<dbReference type="OrthoDB" id="2443576at2759"/>
<feature type="signal peptide" evidence="3">
    <location>
        <begin position="1"/>
        <end position="37"/>
    </location>
</feature>
<comment type="caution">
    <text evidence="4">The sequence shown here is derived from an EMBL/GenBank/DDBJ whole genome shotgun (WGS) entry which is preliminary data.</text>
</comment>
<evidence type="ECO:0000256" key="2">
    <source>
        <dbReference type="SAM" id="Phobius"/>
    </source>
</evidence>
<gene>
    <name evidence="4" type="ORF">EMPS_01118</name>
</gene>
<keyword evidence="5" id="KW-1185">Reference proteome</keyword>
<keyword evidence="3" id="KW-0732">Signal</keyword>
<dbReference type="AlphaFoldDB" id="A0A9P3H2D6"/>
<feature type="compositionally biased region" description="Polar residues" evidence="1">
    <location>
        <begin position="253"/>
        <end position="268"/>
    </location>
</feature>
<keyword evidence="2" id="KW-1133">Transmembrane helix</keyword>
<evidence type="ECO:0008006" key="6">
    <source>
        <dbReference type="Google" id="ProtNLM"/>
    </source>
</evidence>
<reference evidence="4" key="1">
    <citation type="submission" date="2021-11" db="EMBL/GenBank/DDBJ databases">
        <authorList>
            <person name="Herlambang A."/>
            <person name="Guo Y."/>
            <person name="Takashima Y."/>
            <person name="Nishizawa T."/>
        </authorList>
    </citation>
    <scope>NUCLEOTIDE SEQUENCE</scope>
    <source>
        <strain evidence="4">E1425</strain>
    </source>
</reference>
<feature type="compositionally biased region" description="Low complexity" evidence="1">
    <location>
        <begin position="275"/>
        <end position="288"/>
    </location>
</feature>
<evidence type="ECO:0000313" key="5">
    <source>
        <dbReference type="Proteomes" id="UP000827284"/>
    </source>
</evidence>
<organism evidence="4 5">
    <name type="scientific">Entomortierella parvispora</name>
    <dbReference type="NCBI Taxonomy" id="205924"/>
    <lineage>
        <taxon>Eukaryota</taxon>
        <taxon>Fungi</taxon>
        <taxon>Fungi incertae sedis</taxon>
        <taxon>Mucoromycota</taxon>
        <taxon>Mortierellomycotina</taxon>
        <taxon>Mortierellomycetes</taxon>
        <taxon>Mortierellales</taxon>
        <taxon>Mortierellaceae</taxon>
        <taxon>Entomortierella</taxon>
    </lineage>
</organism>
<feature type="compositionally biased region" description="Basic and acidic residues" evidence="1">
    <location>
        <begin position="225"/>
        <end position="236"/>
    </location>
</feature>
<name>A0A9P3H2D6_9FUNG</name>
<keyword evidence="2" id="KW-0472">Membrane</keyword>
<accession>A0A9P3H2D6</accession>
<evidence type="ECO:0000313" key="4">
    <source>
        <dbReference type="EMBL" id="GJJ68772.1"/>
    </source>
</evidence>
<dbReference type="Proteomes" id="UP000827284">
    <property type="component" value="Unassembled WGS sequence"/>
</dbReference>
<sequence>MQRTTSVFTSGRKKSHLFYLLSTLALLGSRSGTTVQAQTVDSTLVLSFLGTDGSSLGPTQTIDWNDCKILVVPESSPGVPVTYASISASDPKAAMNVYQDRFCQVATGSTVGVLVNTGYLANAVAVRWEGTAHDDRPTGSISLTVFPPKMEVQTEIPVPDEEWVMDPSRGKVLVIVVAVVLALGVLVGIYQVWEAAQYVAPPKKAKKPKTGLNVKKVKKADAYFKKPAMRTEDHQHAFQRLDTPEPGFYRHGTGSNNSARNSQYSEAATTFVDWSSHQQQQHSSQGLHSHQKAGLGGSSNQFRGYDSVSIDMQQQQQPQSGRYNNYNNNYSSSTTRSGSATPDLVHFEEMEDSRSRQRGRGGEVLVPMHTFDSNYHHPYQPSGARTPVRRPSSSRSR</sequence>
<proteinExistence type="predicted"/>
<evidence type="ECO:0000256" key="3">
    <source>
        <dbReference type="SAM" id="SignalP"/>
    </source>
</evidence>
<feature type="transmembrane region" description="Helical" evidence="2">
    <location>
        <begin position="172"/>
        <end position="193"/>
    </location>
</feature>
<protein>
    <recommendedName>
        <fullName evidence="6">Mid2 domain-containing protein</fullName>
    </recommendedName>
</protein>
<dbReference type="EMBL" id="BQFW01000002">
    <property type="protein sequence ID" value="GJJ68772.1"/>
    <property type="molecule type" value="Genomic_DNA"/>
</dbReference>
<evidence type="ECO:0000256" key="1">
    <source>
        <dbReference type="SAM" id="MobiDB-lite"/>
    </source>
</evidence>
<feature type="compositionally biased region" description="Basic and acidic residues" evidence="1">
    <location>
        <begin position="345"/>
        <end position="355"/>
    </location>
</feature>
<feature type="chain" id="PRO_5040302486" description="Mid2 domain-containing protein" evidence="3">
    <location>
        <begin position="38"/>
        <end position="397"/>
    </location>
</feature>
<keyword evidence="2" id="KW-0812">Transmembrane</keyword>
<reference evidence="4" key="2">
    <citation type="journal article" date="2022" name="Microbiol. Resour. Announc.">
        <title>Whole-Genome Sequence of Entomortierella parvispora E1425, a Mucoromycotan Fungus Associated with Burkholderiaceae-Related Endosymbiotic Bacteria.</title>
        <authorList>
            <person name="Herlambang A."/>
            <person name="Guo Y."/>
            <person name="Takashima Y."/>
            <person name="Narisawa K."/>
            <person name="Ohta H."/>
            <person name="Nishizawa T."/>
        </authorList>
    </citation>
    <scope>NUCLEOTIDE SEQUENCE</scope>
    <source>
        <strain evidence="4">E1425</strain>
    </source>
</reference>
<feature type="compositionally biased region" description="Low complexity" evidence="1">
    <location>
        <begin position="313"/>
        <end position="339"/>
    </location>
</feature>
<feature type="region of interest" description="Disordered" evidence="1">
    <location>
        <begin position="225"/>
        <end position="397"/>
    </location>
</feature>